<feature type="region of interest" description="Disordered" evidence="1">
    <location>
        <begin position="105"/>
        <end position="127"/>
    </location>
</feature>
<evidence type="ECO:0000256" key="1">
    <source>
        <dbReference type="SAM" id="MobiDB-lite"/>
    </source>
</evidence>
<comment type="caution">
    <text evidence="2">The sequence shown here is derived from an EMBL/GenBank/DDBJ whole genome shotgun (WGS) entry which is preliminary data.</text>
</comment>
<proteinExistence type="predicted"/>
<evidence type="ECO:0000313" key="3">
    <source>
        <dbReference type="Proteomes" id="UP001140562"/>
    </source>
</evidence>
<reference evidence="2" key="1">
    <citation type="submission" date="2022-10" db="EMBL/GenBank/DDBJ databases">
        <title>Tapping the CABI collections for fungal endophytes: first genome assemblies for Collariella, Neodidymelliopsis, Ascochyta clinopodiicola, Didymella pomorum, Didymosphaeria variabile, Neocosmospora piperis and Neocucurbitaria cava.</title>
        <authorList>
            <person name="Hill R."/>
        </authorList>
    </citation>
    <scope>NUCLEOTIDE SEQUENCE</scope>
    <source>
        <strain evidence="2">IMI 360193</strain>
    </source>
</reference>
<protein>
    <submittedName>
        <fullName evidence="2">Uncharacterized protein</fullName>
    </submittedName>
</protein>
<organism evidence="2 3">
    <name type="scientific">Didymella glomerata</name>
    <dbReference type="NCBI Taxonomy" id="749621"/>
    <lineage>
        <taxon>Eukaryota</taxon>
        <taxon>Fungi</taxon>
        <taxon>Dikarya</taxon>
        <taxon>Ascomycota</taxon>
        <taxon>Pezizomycotina</taxon>
        <taxon>Dothideomycetes</taxon>
        <taxon>Pleosporomycetidae</taxon>
        <taxon>Pleosporales</taxon>
        <taxon>Pleosporineae</taxon>
        <taxon>Didymellaceae</taxon>
        <taxon>Didymella</taxon>
    </lineage>
</organism>
<dbReference type="OrthoDB" id="10469628at2759"/>
<sequence length="156" mass="17729">MAVTFEIPPIVHNSPQFSRLSRSPSPHTRLIPAAPKSNLKKTIEAVKNRFKIPRGAIKHWLLYGPRHSDIFPRRYPIDRRTALRTSGLEDGEGYYYQIGLRPERDGNDILKASSPKDENDDEGYDSGVDMSEEEIMAMLQDKLWVLSIIHPSASSQ</sequence>
<dbReference type="EMBL" id="JAPEUV010000025">
    <property type="protein sequence ID" value="KAJ4339058.1"/>
    <property type="molecule type" value="Genomic_DNA"/>
</dbReference>
<keyword evidence="3" id="KW-1185">Reference proteome</keyword>
<dbReference type="Proteomes" id="UP001140562">
    <property type="component" value="Unassembled WGS sequence"/>
</dbReference>
<name>A0A9W9C1C7_9PLEO</name>
<accession>A0A9W9C1C7</accession>
<gene>
    <name evidence="2" type="ORF">N0V87_003493</name>
</gene>
<dbReference type="AlphaFoldDB" id="A0A9W9C1C7"/>
<feature type="compositionally biased region" description="Acidic residues" evidence="1">
    <location>
        <begin position="118"/>
        <end position="127"/>
    </location>
</feature>
<evidence type="ECO:0000313" key="2">
    <source>
        <dbReference type="EMBL" id="KAJ4339058.1"/>
    </source>
</evidence>